<feature type="transmembrane region" description="Helical" evidence="1">
    <location>
        <begin position="156"/>
        <end position="173"/>
    </location>
</feature>
<feature type="transmembrane region" description="Helical" evidence="1">
    <location>
        <begin position="116"/>
        <end position="135"/>
    </location>
</feature>
<keyword evidence="2" id="KW-0418">Kinase</keyword>
<dbReference type="GO" id="GO:0004143">
    <property type="term" value="F:ATP-dependent diacylglycerol kinase activity"/>
    <property type="evidence" value="ECO:0007669"/>
    <property type="project" value="InterPro"/>
</dbReference>
<dbReference type="KEGG" id="pbal:CPBP_01048"/>
<evidence type="ECO:0000313" key="2">
    <source>
        <dbReference type="EMBL" id="QOL20264.1"/>
    </source>
</evidence>
<feature type="transmembrane region" description="Helical" evidence="1">
    <location>
        <begin position="59"/>
        <end position="78"/>
    </location>
</feature>
<reference evidence="2 3" key="1">
    <citation type="submission" date="2020-06" db="EMBL/GenBank/DDBJ databases">
        <title>The endosymbiont of the kinetoplastid Bodo saltans is a Paracaedibacter-like alpha-proteobacterium possessing a putative toxin-antitoxin system.</title>
        <authorList>
            <person name="Midha S."/>
            <person name="Rigden D.J."/>
            <person name="Siozios S."/>
            <person name="Hurst G.D.D."/>
            <person name="Jackson A.P."/>
        </authorList>
    </citation>
    <scope>NUCLEOTIDE SEQUENCE [LARGE SCALE GENOMIC DNA]</scope>
    <source>
        <strain evidence="2">Lake Konstanz</strain>
    </source>
</reference>
<gene>
    <name evidence="2" type="primary">vte5</name>
    <name evidence="2" type="ORF">CPBP_01048</name>
</gene>
<dbReference type="GO" id="GO:0010276">
    <property type="term" value="F:phytol kinase activity"/>
    <property type="evidence" value="ECO:0007669"/>
    <property type="project" value="UniProtKB-EC"/>
</dbReference>
<feature type="transmembrane region" description="Helical" evidence="1">
    <location>
        <begin position="90"/>
        <end position="110"/>
    </location>
</feature>
<feature type="transmembrane region" description="Helical" evidence="1">
    <location>
        <begin position="179"/>
        <end position="199"/>
    </location>
</feature>
<name>A0A7L9RUL4_9PROT</name>
<dbReference type="AlphaFoldDB" id="A0A7L9RUL4"/>
<dbReference type="RefSeq" id="WP_350331815.1">
    <property type="nucleotide sequence ID" value="NZ_CP054719.1"/>
</dbReference>
<keyword evidence="1" id="KW-1133">Transmembrane helix</keyword>
<feature type="transmembrane region" description="Helical" evidence="1">
    <location>
        <begin position="6"/>
        <end position="24"/>
    </location>
</feature>
<keyword evidence="3" id="KW-1185">Reference proteome</keyword>
<dbReference type="PANTHER" id="PTHR31303">
    <property type="entry name" value="CTP-DEPENDENT DIACYLGLYCEROL KINASE 1"/>
    <property type="match status" value="1"/>
</dbReference>
<keyword evidence="2" id="KW-0808">Transferase</keyword>
<organism evidence="2 3">
    <name type="scientific">Candidatus Bodocaedibacter vickermanii</name>
    <dbReference type="NCBI Taxonomy" id="2741701"/>
    <lineage>
        <taxon>Bacteria</taxon>
        <taxon>Pseudomonadati</taxon>
        <taxon>Pseudomonadota</taxon>
        <taxon>Alphaproteobacteria</taxon>
        <taxon>Holosporales</taxon>
        <taxon>Candidatus Paracaedibacteraceae</taxon>
        <taxon>Candidatus Bodocaedibacter</taxon>
    </lineage>
</organism>
<protein>
    <submittedName>
        <fullName evidence="2">Phytol kinase</fullName>
        <ecNumber evidence="2">2.7.1.182</ecNumber>
    </submittedName>
</protein>
<evidence type="ECO:0000313" key="3">
    <source>
        <dbReference type="Proteomes" id="UP000594001"/>
    </source>
</evidence>
<accession>A0A7L9RUL4</accession>
<sequence length="221" mass="24563">MFLAKVSGVLLFLTVVLLLIYVFGKKYHLHFEIQRKLLHIALGLVSLSFPCVFESTFEVALLMIVALLVLLVLQYTPILRRTLGESIYGVNRSWFGGGLFVASIITLFFLAHDNYVLYFGPLLTITFADAFAAIVGTQYGKKYYTLLGSNKSIEGTVTFFITAFLAIFLLLIFMTSHSLLVITFISIVVASVSTAAELFSGRDLDNITVPAVTFLALQYFL</sequence>
<dbReference type="InterPro" id="IPR037997">
    <property type="entry name" value="Dgk1-like"/>
</dbReference>
<dbReference type="EMBL" id="CP054719">
    <property type="protein sequence ID" value="QOL20264.1"/>
    <property type="molecule type" value="Genomic_DNA"/>
</dbReference>
<dbReference type="PANTHER" id="PTHR31303:SF1">
    <property type="entry name" value="CTP-DEPENDENT DIACYLGLYCEROL KINASE 1"/>
    <property type="match status" value="1"/>
</dbReference>
<evidence type="ECO:0000256" key="1">
    <source>
        <dbReference type="SAM" id="Phobius"/>
    </source>
</evidence>
<proteinExistence type="predicted"/>
<dbReference type="Proteomes" id="UP000594001">
    <property type="component" value="Chromosome"/>
</dbReference>
<dbReference type="EC" id="2.7.1.182" evidence="2"/>
<keyword evidence="1" id="KW-0472">Membrane</keyword>
<keyword evidence="1" id="KW-0812">Transmembrane</keyword>